<sequence length="314" mass="36213">MTIRKIDFLEETAYEIENEQFKAIILPDQGSNLISLFEKKKGVELLRVPKTKEEYERRRMLYGTPVLFPPNRIEDAEFQFEGRTYSLEMNRAKENVHIHGWVHDEKWAVAEIDSVQNTIVTVFQSSDHPDILKQFPHSFVLEMTVKLMETGVIQTLKVINQSNETMPVGVGYHTTFNFPIEDSRLSLDVDSYWELNERHLPTGEQKTVPYKEKLKSGMKLKGMELDDVYPITENHQAVIKHPTLGLKVTYKAIKGFKHWVIFTASGQEDLLAIEPYSWVTNAPNLSLPEEVTGLNGIMPQDEKTYITEINVETL</sequence>
<dbReference type="SUPFAM" id="SSF74650">
    <property type="entry name" value="Galactose mutarotase-like"/>
    <property type="match status" value="1"/>
</dbReference>
<reference evidence="1 2" key="1">
    <citation type="submission" date="2015-01" db="EMBL/GenBank/DDBJ databases">
        <title>Genome sequencing of Jeotgalibacillus soli.</title>
        <authorList>
            <person name="Goh K.M."/>
            <person name="Chan K.-G."/>
            <person name="Yaakop A.S."/>
            <person name="Ee R."/>
            <person name="Gan H.M."/>
            <person name="Chan C.S."/>
        </authorList>
    </citation>
    <scope>NUCLEOTIDE SEQUENCE [LARGE SCALE GENOMIC DNA]</scope>
    <source>
        <strain evidence="1 2">P9</strain>
    </source>
</reference>
<dbReference type="InterPro" id="IPR011013">
    <property type="entry name" value="Gal_mutarotase_sf_dom"/>
</dbReference>
<comment type="caution">
    <text evidence="1">The sequence shown here is derived from an EMBL/GenBank/DDBJ whole genome shotgun (WGS) entry which is preliminary data.</text>
</comment>
<dbReference type="RefSeq" id="WP_041086358.1">
    <property type="nucleotide sequence ID" value="NZ_JXRP01000009.1"/>
</dbReference>
<dbReference type="CDD" id="cd01081">
    <property type="entry name" value="Aldose_epim"/>
    <property type="match status" value="1"/>
</dbReference>
<dbReference type="OrthoDB" id="9795355at2"/>
<dbReference type="InterPro" id="IPR008183">
    <property type="entry name" value="Aldose_1/G6P_1-epimerase"/>
</dbReference>
<dbReference type="PANTHER" id="PTHR10091">
    <property type="entry name" value="ALDOSE-1-EPIMERASE"/>
    <property type="match status" value="1"/>
</dbReference>
<dbReference type="GO" id="GO:0004034">
    <property type="term" value="F:aldose 1-epimerase activity"/>
    <property type="evidence" value="ECO:0007669"/>
    <property type="project" value="TreeGrafter"/>
</dbReference>
<dbReference type="PATRIC" id="fig|889306.3.peg.725"/>
<dbReference type="PANTHER" id="PTHR10091:SF0">
    <property type="entry name" value="GALACTOSE MUTAROTASE"/>
    <property type="match status" value="1"/>
</dbReference>
<gene>
    <name evidence="1" type="ORF">KP78_07250</name>
</gene>
<dbReference type="Gene3D" id="2.70.98.10">
    <property type="match status" value="1"/>
</dbReference>
<dbReference type="EMBL" id="JXRP01000009">
    <property type="protein sequence ID" value="KIL49257.1"/>
    <property type="molecule type" value="Genomic_DNA"/>
</dbReference>
<dbReference type="GO" id="GO:0006006">
    <property type="term" value="P:glucose metabolic process"/>
    <property type="evidence" value="ECO:0007669"/>
    <property type="project" value="TreeGrafter"/>
</dbReference>
<dbReference type="GO" id="GO:0030246">
    <property type="term" value="F:carbohydrate binding"/>
    <property type="evidence" value="ECO:0007669"/>
    <property type="project" value="InterPro"/>
</dbReference>
<keyword evidence="2" id="KW-1185">Reference proteome</keyword>
<dbReference type="GO" id="GO:0033499">
    <property type="term" value="P:galactose catabolic process via UDP-galactose, Leloir pathway"/>
    <property type="evidence" value="ECO:0007669"/>
    <property type="project" value="TreeGrafter"/>
</dbReference>
<dbReference type="GO" id="GO:0005737">
    <property type="term" value="C:cytoplasm"/>
    <property type="evidence" value="ECO:0007669"/>
    <property type="project" value="TreeGrafter"/>
</dbReference>
<evidence type="ECO:0000313" key="1">
    <source>
        <dbReference type="EMBL" id="KIL49257.1"/>
    </source>
</evidence>
<accession>A0A0C2VK31</accession>
<dbReference type="AlphaFoldDB" id="A0A0C2VK31"/>
<dbReference type="Pfam" id="PF01263">
    <property type="entry name" value="Aldose_epim"/>
    <property type="match status" value="1"/>
</dbReference>
<dbReference type="Proteomes" id="UP000031938">
    <property type="component" value="Unassembled WGS sequence"/>
</dbReference>
<protein>
    <submittedName>
        <fullName evidence="1">Epimerase</fullName>
    </submittedName>
</protein>
<proteinExistence type="predicted"/>
<name>A0A0C2VK31_9BACL</name>
<organism evidence="1 2">
    <name type="scientific">Jeotgalibacillus soli</name>
    <dbReference type="NCBI Taxonomy" id="889306"/>
    <lineage>
        <taxon>Bacteria</taxon>
        <taxon>Bacillati</taxon>
        <taxon>Bacillota</taxon>
        <taxon>Bacilli</taxon>
        <taxon>Bacillales</taxon>
        <taxon>Caryophanaceae</taxon>
        <taxon>Jeotgalibacillus</taxon>
    </lineage>
</organism>
<evidence type="ECO:0000313" key="2">
    <source>
        <dbReference type="Proteomes" id="UP000031938"/>
    </source>
</evidence>
<dbReference type="STRING" id="889306.KP78_07250"/>
<dbReference type="InterPro" id="IPR014718">
    <property type="entry name" value="GH-type_carb-bd"/>
</dbReference>